<name>A0A843VGC4_COLES</name>
<dbReference type="EMBL" id="NMUH01001793">
    <property type="protein sequence ID" value="MQL95438.1"/>
    <property type="molecule type" value="Genomic_DNA"/>
</dbReference>
<evidence type="ECO:0000313" key="1">
    <source>
        <dbReference type="EMBL" id="MQL95438.1"/>
    </source>
</evidence>
<dbReference type="OrthoDB" id="42889at2759"/>
<protein>
    <submittedName>
        <fullName evidence="1">Uncharacterized protein</fullName>
    </submittedName>
</protein>
<dbReference type="Proteomes" id="UP000652761">
    <property type="component" value="Unassembled WGS sequence"/>
</dbReference>
<reference evidence="1" key="1">
    <citation type="submission" date="2017-07" db="EMBL/GenBank/DDBJ databases">
        <title>Taro Niue Genome Assembly and Annotation.</title>
        <authorList>
            <person name="Atibalentja N."/>
            <person name="Keating K."/>
            <person name="Fields C.J."/>
        </authorList>
    </citation>
    <scope>NUCLEOTIDE SEQUENCE</scope>
    <source>
        <strain evidence="1">Niue_2</strain>
        <tissue evidence="1">Leaf</tissue>
    </source>
</reference>
<accession>A0A843VGC4</accession>
<organism evidence="1 2">
    <name type="scientific">Colocasia esculenta</name>
    <name type="common">Wild taro</name>
    <name type="synonym">Arum esculentum</name>
    <dbReference type="NCBI Taxonomy" id="4460"/>
    <lineage>
        <taxon>Eukaryota</taxon>
        <taxon>Viridiplantae</taxon>
        <taxon>Streptophyta</taxon>
        <taxon>Embryophyta</taxon>
        <taxon>Tracheophyta</taxon>
        <taxon>Spermatophyta</taxon>
        <taxon>Magnoliopsida</taxon>
        <taxon>Liliopsida</taxon>
        <taxon>Araceae</taxon>
        <taxon>Aroideae</taxon>
        <taxon>Colocasieae</taxon>
        <taxon>Colocasia</taxon>
    </lineage>
</organism>
<keyword evidence="2" id="KW-1185">Reference proteome</keyword>
<dbReference type="AlphaFoldDB" id="A0A843VGC4"/>
<comment type="caution">
    <text evidence="1">The sequence shown here is derived from an EMBL/GenBank/DDBJ whole genome shotgun (WGS) entry which is preliminary data.</text>
</comment>
<sequence>MFNYDHLLKLVGSEEQRPPSGRDVQAAVWEAAGDFGALQLLVDLLQTRLVELEEGSGTEVCDTELLEKFHLVNCEESERSGTMKDQEKQMNRNRWSSIIYRQGQKQLTSLFLKEAEHALELLSNDLP</sequence>
<proteinExistence type="predicted"/>
<evidence type="ECO:0000313" key="2">
    <source>
        <dbReference type="Proteomes" id="UP000652761"/>
    </source>
</evidence>
<gene>
    <name evidence="1" type="ORF">Taro_028104</name>
</gene>